<keyword evidence="14" id="KW-1208">Phospholipid metabolism</keyword>
<evidence type="ECO:0000256" key="8">
    <source>
        <dbReference type="ARBA" id="ARBA00022516"/>
    </source>
</evidence>
<evidence type="ECO:0000256" key="15">
    <source>
        <dbReference type="SAM" id="MobiDB-lite"/>
    </source>
</evidence>
<dbReference type="AlphaFoldDB" id="A0A9P4QAV6"/>
<dbReference type="PANTHER" id="PTHR11510">
    <property type="entry name" value="MYO-INOSITOL-1 PHOSPHATE SYNTHASE"/>
    <property type="match status" value="1"/>
</dbReference>
<dbReference type="InterPro" id="IPR036291">
    <property type="entry name" value="NAD(P)-bd_dom_sf"/>
</dbReference>
<comment type="subcellular location">
    <subcellularLocation>
        <location evidence="3">Cytoplasm</location>
    </subcellularLocation>
</comment>
<evidence type="ECO:0000313" key="18">
    <source>
        <dbReference type="Proteomes" id="UP000799441"/>
    </source>
</evidence>
<evidence type="ECO:0000256" key="6">
    <source>
        <dbReference type="ARBA" id="ARBA00012125"/>
    </source>
</evidence>
<dbReference type="EMBL" id="MU003780">
    <property type="protein sequence ID" value="KAF2722795.1"/>
    <property type="molecule type" value="Genomic_DNA"/>
</dbReference>
<evidence type="ECO:0000256" key="11">
    <source>
        <dbReference type="ARBA" id="ARBA00023098"/>
    </source>
</evidence>
<accession>A0A9P4QAV6</accession>
<sequence length="541" mass="58957">MIMAPHATGDEVPHGSSPQIGITAAKPETFTVNSPNVVYNDEHVLSKYTYRTTQVHTTGDGKIVATPAEVAYEFKTQRNVGKVGMMLVGWGGNNGTTVTAGILANRYNLTWETREGVRAANYYGSVVMASTVKLGTDVNTGREVNVPLHSLLPMAHPNDLVIGGWDISGLDLAAATERAKVLEPSLKSKLRKEMSTMKPLPSIYYPDFIAANQEDRADNILPGSKACMEHVEKIRQDIRDFKAQHGLDKVICQWTANTERYADIIPGVNDTVANLLASIGAGHPEVSPSTVFAVACVLENTPFINGSPQNTFVPGCIELARQHSAFLGGDDFKSGQTKMKSALVDFLINAGIKLTSIASYNHLGNNDGKNLSSHKQFRSKEISKSNVVDDMVAANGILYDHGKNEKPDHTVVIKYLPAVGDHKRALDEYHAEIFMGGHQTISMYNVCEDSLLASPLIIDLVVIAELVTRIQWRKVGEDDGKWKGFHSVLSILSYMLKAPLTPPGTPVVNALAKQRSAMVNILRACVGLEPESDMTLEHKLF</sequence>
<evidence type="ECO:0000256" key="9">
    <source>
        <dbReference type="ARBA" id="ARBA00022550"/>
    </source>
</evidence>
<keyword evidence="13" id="KW-0413">Isomerase</keyword>
<feature type="domain" description="Myo-inositol-1-phosphate synthase GAPDH-like" evidence="16">
    <location>
        <begin position="335"/>
        <end position="450"/>
    </location>
</feature>
<dbReference type="GO" id="GO:0008654">
    <property type="term" value="P:phospholipid biosynthetic process"/>
    <property type="evidence" value="ECO:0007669"/>
    <property type="project" value="UniProtKB-KW"/>
</dbReference>
<feature type="region of interest" description="Disordered" evidence="15">
    <location>
        <begin position="1"/>
        <end position="21"/>
    </location>
</feature>
<keyword evidence="18" id="KW-1185">Reference proteome</keyword>
<dbReference type="EC" id="5.5.1.4" evidence="6"/>
<name>A0A9P4QAV6_9PEZI</name>
<dbReference type="SUPFAM" id="SSF55347">
    <property type="entry name" value="Glyceraldehyde-3-phosphate dehydrogenase-like, C-terminal domain"/>
    <property type="match status" value="1"/>
</dbReference>
<dbReference type="Pfam" id="PF01658">
    <property type="entry name" value="Inos-1-P_synth"/>
    <property type="match status" value="1"/>
</dbReference>
<evidence type="ECO:0000256" key="7">
    <source>
        <dbReference type="ARBA" id="ARBA00022490"/>
    </source>
</evidence>
<dbReference type="OrthoDB" id="2887at2759"/>
<keyword evidence="9" id="KW-0398">Inositol biosynthesis</keyword>
<evidence type="ECO:0000256" key="5">
    <source>
        <dbReference type="ARBA" id="ARBA00010813"/>
    </source>
</evidence>
<dbReference type="PIRSF" id="PIRSF015578">
    <property type="entry name" value="Myoinos-ppht_syn"/>
    <property type="match status" value="1"/>
</dbReference>
<evidence type="ECO:0000256" key="10">
    <source>
        <dbReference type="ARBA" id="ARBA00023027"/>
    </source>
</evidence>
<reference evidence="17" key="1">
    <citation type="journal article" date="2020" name="Stud. Mycol.">
        <title>101 Dothideomycetes genomes: a test case for predicting lifestyles and emergence of pathogens.</title>
        <authorList>
            <person name="Haridas S."/>
            <person name="Albert R."/>
            <person name="Binder M."/>
            <person name="Bloem J."/>
            <person name="Labutti K."/>
            <person name="Salamov A."/>
            <person name="Andreopoulos B."/>
            <person name="Baker S."/>
            <person name="Barry K."/>
            <person name="Bills G."/>
            <person name="Bluhm B."/>
            <person name="Cannon C."/>
            <person name="Castanera R."/>
            <person name="Culley D."/>
            <person name="Daum C."/>
            <person name="Ezra D."/>
            <person name="Gonzalez J."/>
            <person name="Henrissat B."/>
            <person name="Kuo A."/>
            <person name="Liang C."/>
            <person name="Lipzen A."/>
            <person name="Lutzoni F."/>
            <person name="Magnuson J."/>
            <person name="Mondo S."/>
            <person name="Nolan M."/>
            <person name="Ohm R."/>
            <person name="Pangilinan J."/>
            <person name="Park H.-J."/>
            <person name="Ramirez L."/>
            <person name="Alfaro M."/>
            <person name="Sun H."/>
            <person name="Tritt A."/>
            <person name="Yoshinaga Y."/>
            <person name="Zwiers L.-H."/>
            <person name="Turgeon B."/>
            <person name="Goodwin S."/>
            <person name="Spatafora J."/>
            <person name="Crous P."/>
            <person name="Grigoriev I."/>
        </authorList>
    </citation>
    <scope>NUCLEOTIDE SEQUENCE</scope>
    <source>
        <strain evidence="17">CBS 116435</strain>
    </source>
</reference>
<keyword evidence="11" id="KW-0443">Lipid metabolism</keyword>
<evidence type="ECO:0000256" key="13">
    <source>
        <dbReference type="ARBA" id="ARBA00023235"/>
    </source>
</evidence>
<evidence type="ECO:0000256" key="3">
    <source>
        <dbReference type="ARBA" id="ARBA00004496"/>
    </source>
</evidence>
<dbReference type="Gene3D" id="3.40.50.720">
    <property type="entry name" value="NAD(P)-binding Rossmann-like Domain"/>
    <property type="match status" value="2"/>
</dbReference>
<dbReference type="GO" id="GO:0006021">
    <property type="term" value="P:inositol biosynthetic process"/>
    <property type="evidence" value="ECO:0007669"/>
    <property type="project" value="UniProtKB-KW"/>
</dbReference>
<comment type="similarity">
    <text evidence="5">Belongs to the myo-inositol 1-phosphate synthase family.</text>
</comment>
<dbReference type="InterPro" id="IPR002587">
    <property type="entry name" value="Myo-inos-1-P_Synthase"/>
</dbReference>
<comment type="caution">
    <text evidence="17">The sequence shown here is derived from an EMBL/GenBank/DDBJ whole genome shotgun (WGS) entry which is preliminary data.</text>
</comment>
<evidence type="ECO:0000256" key="14">
    <source>
        <dbReference type="ARBA" id="ARBA00023264"/>
    </source>
</evidence>
<keyword evidence="10" id="KW-0520">NAD</keyword>
<evidence type="ECO:0000256" key="4">
    <source>
        <dbReference type="ARBA" id="ARBA00005117"/>
    </source>
</evidence>
<evidence type="ECO:0000313" key="17">
    <source>
        <dbReference type="EMBL" id="KAF2722795.1"/>
    </source>
</evidence>
<keyword evidence="8" id="KW-0444">Lipid biosynthesis</keyword>
<dbReference type="SUPFAM" id="SSF51735">
    <property type="entry name" value="NAD(P)-binding Rossmann-fold domains"/>
    <property type="match status" value="1"/>
</dbReference>
<dbReference type="GO" id="GO:0004512">
    <property type="term" value="F:inositol-3-phosphate synthase activity"/>
    <property type="evidence" value="ECO:0007669"/>
    <property type="project" value="UniProtKB-EC"/>
</dbReference>
<evidence type="ECO:0000256" key="1">
    <source>
        <dbReference type="ARBA" id="ARBA00000113"/>
    </source>
</evidence>
<comment type="cofactor">
    <cofactor evidence="2">
        <name>NAD(+)</name>
        <dbReference type="ChEBI" id="CHEBI:57540"/>
    </cofactor>
</comment>
<comment type="catalytic activity">
    <reaction evidence="1">
        <text>D-glucose 6-phosphate = 1D-myo-inositol 3-phosphate</text>
        <dbReference type="Rhea" id="RHEA:10716"/>
        <dbReference type="ChEBI" id="CHEBI:58401"/>
        <dbReference type="ChEBI" id="CHEBI:61548"/>
        <dbReference type="EC" id="5.5.1.4"/>
    </reaction>
</comment>
<evidence type="ECO:0000256" key="2">
    <source>
        <dbReference type="ARBA" id="ARBA00001911"/>
    </source>
</evidence>
<dbReference type="FunFam" id="3.40.50.720:FF:000069">
    <property type="entry name" value="Inositol-3-phosphate synthase 1"/>
    <property type="match status" value="1"/>
</dbReference>
<organism evidence="17 18">
    <name type="scientific">Polychaeton citri CBS 116435</name>
    <dbReference type="NCBI Taxonomy" id="1314669"/>
    <lineage>
        <taxon>Eukaryota</taxon>
        <taxon>Fungi</taxon>
        <taxon>Dikarya</taxon>
        <taxon>Ascomycota</taxon>
        <taxon>Pezizomycotina</taxon>
        <taxon>Dothideomycetes</taxon>
        <taxon>Dothideomycetidae</taxon>
        <taxon>Capnodiales</taxon>
        <taxon>Capnodiaceae</taxon>
        <taxon>Polychaeton</taxon>
    </lineage>
</organism>
<gene>
    <name evidence="17" type="ORF">K431DRAFT_39239</name>
</gene>
<proteinExistence type="inferred from homology"/>
<evidence type="ECO:0000259" key="16">
    <source>
        <dbReference type="Pfam" id="PF01658"/>
    </source>
</evidence>
<keyword evidence="12" id="KW-0594">Phospholipid biosynthesis</keyword>
<keyword evidence="7" id="KW-0963">Cytoplasm</keyword>
<comment type="pathway">
    <text evidence="4">Polyol metabolism; myo-inositol biosynthesis; myo-inositol from D-glucose 6-phosphate: step 1/2.</text>
</comment>
<dbReference type="Proteomes" id="UP000799441">
    <property type="component" value="Unassembled WGS sequence"/>
</dbReference>
<dbReference type="InterPro" id="IPR013021">
    <property type="entry name" value="Myo-inos-1-P_Synthase_GAPDH"/>
</dbReference>
<dbReference type="Pfam" id="PF07994">
    <property type="entry name" value="NAD_binding_5"/>
    <property type="match status" value="1"/>
</dbReference>
<dbReference type="FunFam" id="3.40.50.720:FF:000204">
    <property type="entry name" value="Inositol-3-phosphate synthase 1-B"/>
    <property type="match status" value="1"/>
</dbReference>
<dbReference type="GO" id="GO:0005737">
    <property type="term" value="C:cytoplasm"/>
    <property type="evidence" value="ECO:0007669"/>
    <property type="project" value="UniProtKB-SubCell"/>
</dbReference>
<evidence type="ECO:0000256" key="12">
    <source>
        <dbReference type="ARBA" id="ARBA00023209"/>
    </source>
</evidence>
<protein>
    <recommendedName>
        <fullName evidence="6">inositol-3-phosphate synthase</fullName>
        <ecNumber evidence="6">5.5.1.4</ecNumber>
    </recommendedName>
</protein>